<reference evidence="4" key="1">
    <citation type="journal article" date="2019" name="Int. J. Syst. Evol. Microbiol.">
        <title>The Global Catalogue of Microorganisms (GCM) 10K type strain sequencing project: providing services to taxonomists for standard genome sequencing and annotation.</title>
        <authorList>
            <consortium name="The Broad Institute Genomics Platform"/>
            <consortium name="The Broad Institute Genome Sequencing Center for Infectious Disease"/>
            <person name="Wu L."/>
            <person name="Ma J."/>
        </authorList>
    </citation>
    <scope>NUCLEOTIDE SEQUENCE [LARGE SCALE GENOMIC DNA]</scope>
    <source>
        <strain evidence="4">JCM 18956</strain>
    </source>
</reference>
<dbReference type="InterPro" id="IPR020471">
    <property type="entry name" value="AKR"/>
</dbReference>
<evidence type="ECO:0000259" key="2">
    <source>
        <dbReference type="Pfam" id="PF00248"/>
    </source>
</evidence>
<dbReference type="SUPFAM" id="SSF51430">
    <property type="entry name" value="NAD(P)-linked oxidoreductase"/>
    <property type="match status" value="1"/>
</dbReference>
<dbReference type="PANTHER" id="PTHR43638:SF3">
    <property type="entry name" value="ALDEHYDE REDUCTASE"/>
    <property type="match status" value="1"/>
</dbReference>
<dbReference type="CDD" id="cd19138">
    <property type="entry name" value="AKR_YeaE"/>
    <property type="match status" value="1"/>
</dbReference>
<evidence type="ECO:0000313" key="4">
    <source>
        <dbReference type="Proteomes" id="UP001501295"/>
    </source>
</evidence>
<protein>
    <submittedName>
        <fullName evidence="3">Aldo/keto reductase</fullName>
    </submittedName>
</protein>
<organism evidence="3 4">
    <name type="scientific">Frondihabitans cladoniiphilus</name>
    <dbReference type="NCBI Taxonomy" id="715785"/>
    <lineage>
        <taxon>Bacteria</taxon>
        <taxon>Bacillati</taxon>
        <taxon>Actinomycetota</taxon>
        <taxon>Actinomycetes</taxon>
        <taxon>Micrococcales</taxon>
        <taxon>Microbacteriaceae</taxon>
        <taxon>Frondihabitans</taxon>
    </lineage>
</organism>
<keyword evidence="4" id="KW-1185">Reference proteome</keyword>
<feature type="compositionally biased region" description="Low complexity" evidence="1">
    <location>
        <begin position="16"/>
        <end position="28"/>
    </location>
</feature>
<dbReference type="InterPro" id="IPR023210">
    <property type="entry name" value="NADP_OxRdtase_dom"/>
</dbReference>
<dbReference type="PRINTS" id="PR00069">
    <property type="entry name" value="ALDKETRDTASE"/>
</dbReference>
<evidence type="ECO:0000313" key="3">
    <source>
        <dbReference type="EMBL" id="GAA4684465.1"/>
    </source>
</evidence>
<accession>A0ABP8WA68</accession>
<proteinExistence type="predicted"/>
<evidence type="ECO:0000256" key="1">
    <source>
        <dbReference type="SAM" id="MobiDB-lite"/>
    </source>
</evidence>
<dbReference type="InterPro" id="IPR036812">
    <property type="entry name" value="NAD(P)_OxRdtase_dom_sf"/>
</dbReference>
<feature type="domain" description="NADP-dependent oxidoreductase" evidence="2">
    <location>
        <begin position="29"/>
        <end position="279"/>
    </location>
</feature>
<sequence>MVGLETPGASSIRGMPTTVTLPNGTTTPRLGQGTWLMGEDPARRESEIDALRHGLDLGLTLVDTAEMYGGGLAEQLVGEAISGRRDEVFLVSKVLPSNASRTGTIEACHASLDRLGTDRLDLYLLHWRGAYPLQETVAGLEELVQEGSILGWGVSNFDVADLAELEGLSGGSNLQTNQVLFNLARRGPEFDLLPRQRASSIPLMAYSPVDHGELLDDTTLDEIAEDKGVTPAQLALAWVLQALPDGLVVVKASTRAHVEQNAAARDVTFTEAERDLLDEAFPAPTRATPLEML</sequence>
<gene>
    <name evidence="3" type="ORF">GCM10025780_33110</name>
</gene>
<dbReference type="Proteomes" id="UP001501295">
    <property type="component" value="Unassembled WGS sequence"/>
</dbReference>
<dbReference type="Pfam" id="PF00248">
    <property type="entry name" value="Aldo_ket_red"/>
    <property type="match status" value="1"/>
</dbReference>
<feature type="region of interest" description="Disordered" evidence="1">
    <location>
        <begin position="1"/>
        <end position="33"/>
    </location>
</feature>
<name>A0ABP8WA68_9MICO</name>
<dbReference type="EMBL" id="BAABLM010000010">
    <property type="protein sequence ID" value="GAA4684465.1"/>
    <property type="molecule type" value="Genomic_DNA"/>
</dbReference>
<dbReference type="PANTHER" id="PTHR43638">
    <property type="entry name" value="OXIDOREDUCTASE, ALDO/KETO REDUCTASE FAMILY PROTEIN"/>
    <property type="match status" value="1"/>
</dbReference>
<dbReference type="Gene3D" id="3.20.20.100">
    <property type="entry name" value="NADP-dependent oxidoreductase domain"/>
    <property type="match status" value="1"/>
</dbReference>
<comment type="caution">
    <text evidence="3">The sequence shown here is derived from an EMBL/GenBank/DDBJ whole genome shotgun (WGS) entry which is preliminary data.</text>
</comment>